<evidence type="ECO:0000259" key="5">
    <source>
        <dbReference type="SMART" id="SM00062"/>
    </source>
</evidence>
<evidence type="ECO:0000256" key="1">
    <source>
        <dbReference type="ARBA" id="ARBA00004196"/>
    </source>
</evidence>
<dbReference type="SMART" id="SM00079">
    <property type="entry name" value="PBPe"/>
    <property type="match status" value="1"/>
</dbReference>
<dbReference type="PROSITE" id="PS01039">
    <property type="entry name" value="SBP_BACTERIAL_3"/>
    <property type="match status" value="1"/>
</dbReference>
<comment type="subcellular location">
    <subcellularLocation>
        <location evidence="1">Cell envelope</location>
    </subcellularLocation>
</comment>
<evidence type="ECO:0000313" key="8">
    <source>
        <dbReference type="Proteomes" id="UP000035159"/>
    </source>
</evidence>
<dbReference type="SUPFAM" id="SSF53850">
    <property type="entry name" value="Periplasmic binding protein-like II"/>
    <property type="match status" value="1"/>
</dbReference>
<feature type="domain" description="Ionotropic glutamate receptor C-terminal" evidence="6">
    <location>
        <begin position="30"/>
        <end position="251"/>
    </location>
</feature>
<evidence type="ECO:0000259" key="6">
    <source>
        <dbReference type="SMART" id="SM00079"/>
    </source>
</evidence>
<dbReference type="PANTHER" id="PTHR35936:SF17">
    <property type="entry name" value="ARGININE-BINDING EXTRACELLULAR PROTEIN ARTP"/>
    <property type="match status" value="1"/>
</dbReference>
<reference evidence="7 8" key="1">
    <citation type="submission" date="2015-04" db="EMBL/GenBank/DDBJ databases">
        <title>Complete Genome Sequence of Kosmotoga pacifica SLHLJ1.</title>
        <authorList>
            <person name="Jiang L.J."/>
            <person name="Shao Z.Z."/>
            <person name="Jebbar M."/>
        </authorList>
    </citation>
    <scope>NUCLEOTIDE SEQUENCE [LARGE SCALE GENOMIC DNA]</scope>
    <source>
        <strain evidence="7 8">SLHLJ1</strain>
    </source>
</reference>
<dbReference type="InterPro" id="IPR001638">
    <property type="entry name" value="Solute-binding_3/MltF_N"/>
</dbReference>
<dbReference type="STRING" id="1330330.IX53_07620"/>
<dbReference type="InterPro" id="IPR001320">
    <property type="entry name" value="Iontro_rcpt_C"/>
</dbReference>
<dbReference type="GO" id="GO:0030313">
    <property type="term" value="C:cell envelope"/>
    <property type="evidence" value="ECO:0007669"/>
    <property type="project" value="UniProtKB-SubCell"/>
</dbReference>
<evidence type="ECO:0000256" key="2">
    <source>
        <dbReference type="ARBA" id="ARBA00010333"/>
    </source>
</evidence>
<dbReference type="AlphaFoldDB" id="A0A0G2Z7X8"/>
<dbReference type="EMBL" id="CP011232">
    <property type="protein sequence ID" value="AKI97705.1"/>
    <property type="molecule type" value="Genomic_DNA"/>
</dbReference>
<name>A0A0G2Z7X8_9BACT</name>
<dbReference type="KEGG" id="kpf:IX53_07620"/>
<protein>
    <submittedName>
        <fullName evidence="7">ABC transporter substrate-binding protein</fullName>
    </submittedName>
</protein>
<sequence length="256" mass="28926">MRRVWLVVLLVVFAGLVFGSLIDDIRAKGVLRVGQDAGYMPLYGTDMDGNRIGLEVEILQRMADILGVRLEFVVVNWDGIIPALMAGKFDIIWSGMTITPERALRVNFSDPYLTIGQVIVYNTRKFESEPVFAEIANSQLRIAVQLGTTGDEAARRLFPNAEFLTFDTMDEAAFQVASGRADIMVIDSIYARYIARKYAVLEAGTELLTREDLGVAVKKGDWETLQWINTYINWLKTSGILDELQRKWFVEYEPSL</sequence>
<keyword evidence="3" id="KW-0732">Signal</keyword>
<evidence type="ECO:0000256" key="3">
    <source>
        <dbReference type="ARBA" id="ARBA00022729"/>
    </source>
</evidence>
<evidence type="ECO:0000256" key="4">
    <source>
        <dbReference type="RuleBase" id="RU003744"/>
    </source>
</evidence>
<dbReference type="GO" id="GO:0015276">
    <property type="term" value="F:ligand-gated monoatomic ion channel activity"/>
    <property type="evidence" value="ECO:0007669"/>
    <property type="project" value="InterPro"/>
</dbReference>
<organism evidence="7 8">
    <name type="scientific">Kosmotoga pacifica</name>
    <dbReference type="NCBI Taxonomy" id="1330330"/>
    <lineage>
        <taxon>Bacteria</taxon>
        <taxon>Thermotogati</taxon>
        <taxon>Thermotogota</taxon>
        <taxon>Thermotogae</taxon>
        <taxon>Kosmotogales</taxon>
        <taxon>Kosmotogaceae</taxon>
        <taxon>Kosmotoga</taxon>
    </lineage>
</organism>
<comment type="similarity">
    <text evidence="2 4">Belongs to the bacterial solute-binding protein 3 family.</text>
</comment>
<dbReference type="Proteomes" id="UP000035159">
    <property type="component" value="Chromosome"/>
</dbReference>
<dbReference type="PANTHER" id="PTHR35936">
    <property type="entry name" value="MEMBRANE-BOUND LYTIC MUREIN TRANSGLYCOSYLASE F"/>
    <property type="match status" value="1"/>
</dbReference>
<accession>A0A0G2Z7X8</accession>
<keyword evidence="8" id="KW-1185">Reference proteome</keyword>
<dbReference type="CDD" id="cd13629">
    <property type="entry name" value="PBP2_Dsm1740"/>
    <property type="match status" value="1"/>
</dbReference>
<dbReference type="Gene3D" id="3.40.190.10">
    <property type="entry name" value="Periplasmic binding protein-like II"/>
    <property type="match status" value="2"/>
</dbReference>
<evidence type="ECO:0000313" key="7">
    <source>
        <dbReference type="EMBL" id="AKI97705.1"/>
    </source>
</evidence>
<dbReference type="GO" id="GO:0016020">
    <property type="term" value="C:membrane"/>
    <property type="evidence" value="ECO:0007669"/>
    <property type="project" value="InterPro"/>
</dbReference>
<feature type="domain" description="Solute-binding protein family 3/N-terminal" evidence="5">
    <location>
        <begin position="30"/>
        <end position="251"/>
    </location>
</feature>
<dbReference type="InterPro" id="IPR018313">
    <property type="entry name" value="SBP_3_CS"/>
</dbReference>
<dbReference type="PATRIC" id="fig|1330330.3.peg.1542"/>
<dbReference type="RefSeq" id="WP_047754840.1">
    <property type="nucleotide sequence ID" value="NZ_CAJUHA010000017.1"/>
</dbReference>
<dbReference type="OrthoDB" id="9774451at2"/>
<proteinExistence type="inferred from homology"/>
<dbReference type="SMART" id="SM00062">
    <property type="entry name" value="PBPb"/>
    <property type="match status" value="1"/>
</dbReference>
<gene>
    <name evidence="7" type="ORF">IX53_07620</name>
</gene>
<dbReference type="Pfam" id="PF00497">
    <property type="entry name" value="SBP_bac_3"/>
    <property type="match status" value="1"/>
</dbReference>